<reference evidence="2 3" key="1">
    <citation type="journal article" date="2019" name="Appl. Environ. Microbiol.">
        <title>Dissecting the evolutionary development of the Bifidobacterium animalis species through comparative genomics analyses.</title>
        <authorList>
            <person name="Lugli G.A."/>
            <person name="Mancino W."/>
            <person name="Milani C."/>
            <person name="Duranti S."/>
            <person name="Mancabelli L."/>
            <person name="Napoli S."/>
            <person name="Mangifesta M."/>
            <person name="Viappiani A."/>
            <person name="Anzalone R."/>
            <person name="Longhi G."/>
            <person name="van Sinderen D."/>
            <person name="Ventura M."/>
            <person name="Turroni F."/>
        </authorList>
    </citation>
    <scope>NUCLEOTIDE SEQUENCE [LARGE SCALE GENOMIC DNA]</scope>
    <source>
        <strain evidence="2 3">2011B</strain>
    </source>
</reference>
<dbReference type="RefSeq" id="WP_130077379.1">
    <property type="nucleotide sequence ID" value="NZ_RSCO01000019.1"/>
</dbReference>
<name>A0A8B3RIB7_BIFAN</name>
<dbReference type="Proteomes" id="UP000293613">
    <property type="component" value="Unassembled WGS sequence"/>
</dbReference>
<evidence type="ECO:0000313" key="3">
    <source>
        <dbReference type="Proteomes" id="UP000293613"/>
    </source>
</evidence>
<accession>A0A8B3RIB7</accession>
<dbReference type="AlphaFoldDB" id="A0A8B3RIB7"/>
<gene>
    <name evidence="2" type="ORF">PG2011B_0723</name>
</gene>
<keyword evidence="1" id="KW-0812">Transmembrane</keyword>
<feature type="transmembrane region" description="Helical" evidence="1">
    <location>
        <begin position="12"/>
        <end position="33"/>
    </location>
</feature>
<dbReference type="EMBL" id="RSCO01000019">
    <property type="protein sequence ID" value="RYM95445.1"/>
    <property type="molecule type" value="Genomic_DNA"/>
</dbReference>
<proteinExistence type="predicted"/>
<feature type="transmembrane region" description="Helical" evidence="1">
    <location>
        <begin position="45"/>
        <end position="66"/>
    </location>
</feature>
<evidence type="ECO:0000313" key="2">
    <source>
        <dbReference type="EMBL" id="RYM95445.1"/>
    </source>
</evidence>
<organism evidence="2 3">
    <name type="scientific">Bifidobacterium animalis subsp. lactis</name>
    <name type="common">Bifidobacterium lactis</name>
    <dbReference type="NCBI Taxonomy" id="302911"/>
    <lineage>
        <taxon>Bacteria</taxon>
        <taxon>Bacillati</taxon>
        <taxon>Actinomycetota</taxon>
        <taxon>Actinomycetes</taxon>
        <taxon>Bifidobacteriales</taxon>
        <taxon>Bifidobacteriaceae</taxon>
        <taxon>Bifidobacterium</taxon>
    </lineage>
</organism>
<protein>
    <submittedName>
        <fullName evidence="2">Uncharacterized protein</fullName>
    </submittedName>
</protein>
<keyword evidence="1" id="KW-0472">Membrane</keyword>
<sequence>MSSISSKTIARLHGGIAITGMILLLGSMGWMITHDGFAWHPVGYTIAWILWIVGMASMIHGGIRWLETPDDM</sequence>
<comment type="caution">
    <text evidence="2">The sequence shown here is derived from an EMBL/GenBank/DDBJ whole genome shotgun (WGS) entry which is preliminary data.</text>
</comment>
<evidence type="ECO:0000256" key="1">
    <source>
        <dbReference type="SAM" id="Phobius"/>
    </source>
</evidence>
<keyword evidence="1" id="KW-1133">Transmembrane helix</keyword>